<proteinExistence type="predicted"/>
<comment type="caution">
    <text evidence="1">The sequence shown here is derived from an EMBL/GenBank/DDBJ whole genome shotgun (WGS) entry which is preliminary data.</text>
</comment>
<organism evidence="1 2">
    <name type="scientific">Persea americana</name>
    <name type="common">Avocado</name>
    <dbReference type="NCBI Taxonomy" id="3435"/>
    <lineage>
        <taxon>Eukaryota</taxon>
        <taxon>Viridiplantae</taxon>
        <taxon>Streptophyta</taxon>
        <taxon>Embryophyta</taxon>
        <taxon>Tracheophyta</taxon>
        <taxon>Spermatophyta</taxon>
        <taxon>Magnoliopsida</taxon>
        <taxon>Magnoliidae</taxon>
        <taxon>Laurales</taxon>
        <taxon>Lauraceae</taxon>
        <taxon>Persea</taxon>
    </lineage>
</organism>
<gene>
    <name evidence="1" type="ORF">MRB53_018638</name>
</gene>
<reference evidence="1 2" key="1">
    <citation type="journal article" date="2022" name="Hortic Res">
        <title>A haplotype resolved chromosomal level avocado genome allows analysis of novel avocado genes.</title>
        <authorList>
            <person name="Nath O."/>
            <person name="Fletcher S.J."/>
            <person name="Hayward A."/>
            <person name="Shaw L.M."/>
            <person name="Masouleh A.K."/>
            <person name="Furtado A."/>
            <person name="Henry R.J."/>
            <person name="Mitter N."/>
        </authorList>
    </citation>
    <scope>NUCLEOTIDE SEQUENCE [LARGE SCALE GENOMIC DNA]</scope>
    <source>
        <strain evidence="2">cv. Hass</strain>
    </source>
</reference>
<keyword evidence="2" id="KW-1185">Reference proteome</keyword>
<evidence type="ECO:0000313" key="2">
    <source>
        <dbReference type="Proteomes" id="UP001234297"/>
    </source>
</evidence>
<name>A0ACC2M8K2_PERAE</name>
<accession>A0ACC2M8K2</accession>
<evidence type="ECO:0000313" key="1">
    <source>
        <dbReference type="EMBL" id="KAJ8641944.1"/>
    </source>
</evidence>
<sequence length="290" mass="32498">MATLSSHVYLSPIKSSSMKENGPMHHKHKNNIKVNGGTASMLPNKAEGGQSHINGVAATTDSVAPVGERGRLDVLSESRRQNIPTKKQTSDPFRQGVITDGSIGYRQTVVIRSYEVGVDKTATLETIFNLLQETALNHVWMTGLLSAGFGATHAMMRNNLIWVVKRIQLEVDTYPIWGEVVEINTWVAESGRNGMRRDWSIRSHLSGHVFARATSTWAMMDQKTRRLSKMPGEVRAEILPWFNDKHALQEDVIKIIKLDDNAKYVTPDLKVRRCSYPSKKFQKVNRSSGT</sequence>
<dbReference type="Proteomes" id="UP001234297">
    <property type="component" value="Chromosome 5"/>
</dbReference>
<protein>
    <submittedName>
        <fullName evidence="1">Uncharacterized protein</fullName>
    </submittedName>
</protein>
<dbReference type="EMBL" id="CM056813">
    <property type="protein sequence ID" value="KAJ8641944.1"/>
    <property type="molecule type" value="Genomic_DNA"/>
</dbReference>